<gene>
    <name evidence="1" type="primary">LOC644366</name>
</gene>
<sequence length="52" mass="6199">MPHLLEHPWPSLAMRSVTTSHQNAPKSPTFDQTTFQIFISDFLKFWRKKKIK</sequence>
<dbReference type="AlphaFoldDB" id="L8EBJ3"/>
<name>L8EBJ3_HUMAN</name>
<proteinExistence type="predicted"/>
<accession>L8EBJ3</accession>
<reference evidence="1" key="1">
    <citation type="journal article" date="2013" name="PLoS ONE">
        <title>Direct detection of alternative open reading frames translation products in human significantly expands the proteome.</title>
        <authorList>
            <person name="Vanderperre B."/>
            <person name="Lucier J.-F."/>
            <person name="Motard J."/>
            <person name="Tremblay G."/>
            <person name="Vanderperre S."/>
            <person name="Wisztorski M."/>
            <person name="Salzet M."/>
            <person name="Boisvert F.-M."/>
            <person name="Roucou X."/>
        </authorList>
    </citation>
    <scope>NUCLEOTIDE SEQUENCE</scope>
</reference>
<organism evidence="1">
    <name type="scientific">Homo sapiens</name>
    <name type="common">Human</name>
    <dbReference type="NCBI Taxonomy" id="9606"/>
    <lineage>
        <taxon>Eukaryota</taxon>
        <taxon>Metazoa</taxon>
        <taxon>Chordata</taxon>
        <taxon>Craniata</taxon>
        <taxon>Vertebrata</taxon>
        <taxon>Euteleostomi</taxon>
        <taxon>Mammalia</taxon>
        <taxon>Eutheria</taxon>
        <taxon>Euarchontoglires</taxon>
        <taxon>Primates</taxon>
        <taxon>Haplorrhini</taxon>
        <taxon>Catarrhini</taxon>
        <taxon>Hominidae</taxon>
        <taxon>Homo</taxon>
    </lineage>
</organism>
<dbReference type="EMBL" id="HF584491">
    <property type="protein sequence ID" value="CCQ43988.1"/>
    <property type="molecule type" value="Genomic_DNA"/>
</dbReference>
<protein>
    <submittedName>
        <fullName evidence="1">Alternative protein LOC644366</fullName>
    </submittedName>
</protein>
<evidence type="ECO:0000313" key="1">
    <source>
        <dbReference type="EMBL" id="CCQ43988.1"/>
    </source>
</evidence>